<dbReference type="EMBL" id="AP014633">
    <property type="protein sequence ID" value="BAP57356.1"/>
    <property type="molecule type" value="Genomic_DNA"/>
</dbReference>
<dbReference type="UniPathway" id="UPA00244">
    <property type="reaction ID" value="UER00311"/>
</dbReference>
<comment type="function">
    <text evidence="12">Catalyzes the reversible conversion of 3-phosphohydroxypyruvate to phosphoserine and of 3-hydroxy-2-oxo-4-phosphonooxybutanoate to phosphohydroxythreonine.</text>
</comment>
<dbReference type="GO" id="GO:0008615">
    <property type="term" value="P:pyridoxine biosynthetic process"/>
    <property type="evidence" value="ECO:0007669"/>
    <property type="project" value="UniProtKB-UniRule"/>
</dbReference>
<feature type="binding site" evidence="12">
    <location>
        <position position="102"/>
    </location>
    <ligand>
        <name>pyridoxal 5'-phosphate</name>
        <dbReference type="ChEBI" id="CHEBI:597326"/>
    </ligand>
</feature>
<organism evidence="15 16">
    <name type="scientific">Thioploca ingrica</name>
    <dbReference type="NCBI Taxonomy" id="40754"/>
    <lineage>
        <taxon>Bacteria</taxon>
        <taxon>Pseudomonadati</taxon>
        <taxon>Pseudomonadota</taxon>
        <taxon>Gammaproteobacteria</taxon>
        <taxon>Thiotrichales</taxon>
        <taxon>Thiotrichaceae</taxon>
        <taxon>Thioploca</taxon>
    </lineage>
</organism>
<evidence type="ECO:0000313" key="16">
    <source>
        <dbReference type="Proteomes" id="UP000031623"/>
    </source>
</evidence>
<dbReference type="NCBIfam" id="NF003764">
    <property type="entry name" value="PRK05355.1"/>
    <property type="match status" value="1"/>
</dbReference>
<dbReference type="InterPro" id="IPR015421">
    <property type="entry name" value="PyrdxlP-dep_Trfase_major"/>
</dbReference>
<keyword evidence="12" id="KW-0963">Cytoplasm</keyword>
<dbReference type="HAMAP" id="MF_00160">
    <property type="entry name" value="SerC_aminotrans_5"/>
    <property type="match status" value="1"/>
</dbReference>
<keyword evidence="4 12" id="KW-0032">Aminotransferase</keyword>
<dbReference type="GO" id="GO:0030170">
    <property type="term" value="F:pyridoxal phosphate binding"/>
    <property type="evidence" value="ECO:0007669"/>
    <property type="project" value="UniProtKB-UniRule"/>
</dbReference>
<dbReference type="Proteomes" id="UP000031623">
    <property type="component" value="Chromosome"/>
</dbReference>
<evidence type="ECO:0000256" key="12">
    <source>
        <dbReference type="HAMAP-Rule" id="MF_00160"/>
    </source>
</evidence>
<keyword evidence="6 12" id="KW-0808">Transferase</keyword>
<comment type="cofactor">
    <cofactor evidence="12">
        <name>pyridoxal 5'-phosphate</name>
        <dbReference type="ChEBI" id="CHEBI:597326"/>
    </cofactor>
    <text evidence="12">Binds 1 pyridoxal phosphate per subunit.</text>
</comment>
<evidence type="ECO:0000256" key="6">
    <source>
        <dbReference type="ARBA" id="ARBA00022679"/>
    </source>
</evidence>
<feature type="binding site" evidence="12">
    <location>
        <position position="42"/>
    </location>
    <ligand>
        <name>L-glutamate</name>
        <dbReference type="ChEBI" id="CHEBI:29985"/>
    </ligand>
</feature>
<dbReference type="InterPro" id="IPR022278">
    <property type="entry name" value="Pser_aminoTfrase"/>
</dbReference>
<evidence type="ECO:0000256" key="5">
    <source>
        <dbReference type="ARBA" id="ARBA00022605"/>
    </source>
</evidence>
<comment type="pathway">
    <text evidence="2 12 13">Amino-acid biosynthesis; L-serine biosynthesis; L-serine from 3-phospho-D-glycerate: step 2/3.</text>
</comment>
<dbReference type="PROSITE" id="PS00595">
    <property type="entry name" value="AA_TRANSFER_CLASS_5"/>
    <property type="match status" value="1"/>
</dbReference>
<keyword evidence="16" id="KW-1185">Reference proteome</keyword>
<dbReference type="AlphaFoldDB" id="A0A090BVS3"/>
<dbReference type="GO" id="GO:0004648">
    <property type="term" value="F:O-phospho-L-serine:2-oxoglutarate aminotransferase activity"/>
    <property type="evidence" value="ECO:0007669"/>
    <property type="project" value="UniProtKB-UniRule"/>
</dbReference>
<protein>
    <recommendedName>
        <fullName evidence="12">Phosphoserine aminotransferase</fullName>
        <ecNumber evidence="12">2.6.1.52</ecNumber>
    </recommendedName>
    <alternativeName>
        <fullName evidence="12">Phosphohydroxythreonine aminotransferase</fullName>
        <shortName evidence="12">PSAT</shortName>
    </alternativeName>
</protein>
<keyword evidence="8 12" id="KW-0664">Pyridoxine biosynthesis</keyword>
<dbReference type="Gene3D" id="3.40.640.10">
    <property type="entry name" value="Type I PLP-dependent aspartate aminotransferase-like (Major domain)"/>
    <property type="match status" value="1"/>
</dbReference>
<feature type="binding site" evidence="12">
    <location>
        <begin position="237"/>
        <end position="238"/>
    </location>
    <ligand>
        <name>pyridoxal 5'-phosphate</name>
        <dbReference type="ChEBI" id="CHEBI:597326"/>
    </ligand>
</feature>
<dbReference type="NCBIfam" id="TIGR01364">
    <property type="entry name" value="serC_1"/>
    <property type="match status" value="1"/>
</dbReference>
<evidence type="ECO:0000256" key="10">
    <source>
        <dbReference type="ARBA" id="ARBA00047630"/>
    </source>
</evidence>
<evidence type="ECO:0000256" key="9">
    <source>
        <dbReference type="ARBA" id="ARBA00023299"/>
    </source>
</evidence>
<comment type="catalytic activity">
    <reaction evidence="10 12">
        <text>4-(phosphooxy)-L-threonine + 2-oxoglutarate = (R)-3-hydroxy-2-oxo-4-phosphooxybutanoate + L-glutamate</text>
        <dbReference type="Rhea" id="RHEA:16573"/>
        <dbReference type="ChEBI" id="CHEBI:16810"/>
        <dbReference type="ChEBI" id="CHEBI:29985"/>
        <dbReference type="ChEBI" id="CHEBI:58452"/>
        <dbReference type="ChEBI" id="CHEBI:58538"/>
        <dbReference type="EC" id="2.6.1.52"/>
    </reaction>
</comment>
<dbReference type="HOGENOM" id="CLU_034866_0_2_6"/>
<comment type="subcellular location">
    <subcellularLocation>
        <location evidence="12">Cytoplasm</location>
    </subcellularLocation>
</comment>
<dbReference type="PANTHER" id="PTHR43247:SF1">
    <property type="entry name" value="PHOSPHOSERINE AMINOTRANSFERASE"/>
    <property type="match status" value="1"/>
</dbReference>
<dbReference type="InterPro" id="IPR000192">
    <property type="entry name" value="Aminotrans_V_dom"/>
</dbReference>
<dbReference type="PANTHER" id="PTHR43247">
    <property type="entry name" value="PHOSPHOSERINE AMINOTRANSFERASE"/>
    <property type="match status" value="1"/>
</dbReference>
<name>A0A090BVS3_9GAMM</name>
<keyword evidence="7 12" id="KW-0663">Pyridoxal phosphate</keyword>
<dbReference type="KEGG" id="tig:THII_3059"/>
<dbReference type="STRING" id="40754.THII_3059"/>
<dbReference type="Gene3D" id="3.90.1150.10">
    <property type="entry name" value="Aspartate Aminotransferase, domain 1"/>
    <property type="match status" value="1"/>
</dbReference>
<feature type="binding site" evidence="12">
    <location>
        <position position="172"/>
    </location>
    <ligand>
        <name>pyridoxal 5'-phosphate</name>
        <dbReference type="ChEBI" id="CHEBI:597326"/>
    </ligand>
</feature>
<dbReference type="InterPro" id="IPR015424">
    <property type="entry name" value="PyrdxlP-dep_Trfase"/>
</dbReference>
<evidence type="ECO:0000256" key="13">
    <source>
        <dbReference type="RuleBase" id="RU004505"/>
    </source>
</evidence>
<feature type="modified residue" description="N6-(pyridoxal phosphate)lysine" evidence="12">
    <location>
        <position position="196"/>
    </location>
</feature>
<dbReference type="OrthoDB" id="9809412at2"/>
<evidence type="ECO:0000256" key="4">
    <source>
        <dbReference type="ARBA" id="ARBA00022576"/>
    </source>
</evidence>
<dbReference type="GO" id="GO:0005737">
    <property type="term" value="C:cytoplasm"/>
    <property type="evidence" value="ECO:0007669"/>
    <property type="project" value="UniProtKB-SubCell"/>
</dbReference>
<dbReference type="FunFam" id="3.90.1150.10:FF:000006">
    <property type="entry name" value="Phosphoserine aminotransferase"/>
    <property type="match status" value="1"/>
</dbReference>
<sequence>MSRVYNFSAGPAMLPEPVLQQAQAELPAWQSSGMSVMEMSHRGKEFIAIAEQAEADLRELLAIPTNYKVLFLQGGASLQFAMVPLNLLRGGNEADYLNTGLWSKKAVAEAKKYCQVHLAINAEPNNFTTLPAYDSSKLNPYAAYVHYTPNETINGLEFHTIPDVGDKPLVADMSSTILSRPLDVSKYGLIYAGAQKNIGPAGLTIVIVREDLTDNAMPGTPTMLMYKTHLDNQSMYNTPPTYAWYIAGLVFKWLKDQGGLAAMGERNQRKAAMLYAAIDQSEFYGNPVALPYRSWMNVPFTIKNPDLEKTFLAEAKTAGLVSLAGHRSVGGMRASIYNAMPEAGVQALIEFMNDFAKRNG</sequence>
<dbReference type="UniPathway" id="UPA00135">
    <property type="reaction ID" value="UER00197"/>
</dbReference>
<feature type="binding site" evidence="12">
    <location>
        <position position="152"/>
    </location>
    <ligand>
        <name>pyridoxal 5'-phosphate</name>
        <dbReference type="ChEBI" id="CHEBI:597326"/>
    </ligand>
</feature>
<dbReference type="SUPFAM" id="SSF53383">
    <property type="entry name" value="PLP-dependent transferases"/>
    <property type="match status" value="1"/>
</dbReference>
<accession>A0A090BVS3</accession>
<dbReference type="InterPro" id="IPR015422">
    <property type="entry name" value="PyrdxlP-dep_Trfase_small"/>
</dbReference>
<dbReference type="EC" id="2.6.1.52" evidence="12"/>
<comment type="subunit">
    <text evidence="12">Homodimer.</text>
</comment>
<feature type="domain" description="Aminotransferase class V" evidence="14">
    <location>
        <begin position="4"/>
        <end position="348"/>
    </location>
</feature>
<evidence type="ECO:0000256" key="11">
    <source>
        <dbReference type="ARBA" id="ARBA00049007"/>
    </source>
</evidence>
<dbReference type="GO" id="GO:0006564">
    <property type="term" value="P:L-serine biosynthetic process"/>
    <property type="evidence" value="ECO:0007669"/>
    <property type="project" value="UniProtKB-UniRule"/>
</dbReference>
<feature type="binding site" evidence="12">
    <location>
        <begin position="76"/>
        <end position="77"/>
    </location>
    <ligand>
        <name>pyridoxal 5'-phosphate</name>
        <dbReference type="ChEBI" id="CHEBI:597326"/>
    </ligand>
</feature>
<evidence type="ECO:0000256" key="7">
    <source>
        <dbReference type="ARBA" id="ARBA00022898"/>
    </source>
</evidence>
<dbReference type="FunFam" id="3.40.640.10:FF:000010">
    <property type="entry name" value="Phosphoserine aminotransferase"/>
    <property type="match status" value="1"/>
</dbReference>
<evidence type="ECO:0000259" key="14">
    <source>
        <dbReference type="Pfam" id="PF00266"/>
    </source>
</evidence>
<dbReference type="InterPro" id="IPR020578">
    <property type="entry name" value="Aminotrans_V_PyrdxlP_BS"/>
</dbReference>
<proteinExistence type="inferred from homology"/>
<evidence type="ECO:0000313" key="15">
    <source>
        <dbReference type="EMBL" id="BAP57356.1"/>
    </source>
</evidence>
<evidence type="ECO:0000256" key="3">
    <source>
        <dbReference type="ARBA" id="ARBA00006904"/>
    </source>
</evidence>
<comment type="pathway">
    <text evidence="1 12">Cofactor biosynthesis; pyridoxine 5'-phosphate biosynthesis; pyridoxine 5'-phosphate from D-erythrose 4-phosphate: step 3/5.</text>
</comment>
<feature type="binding site" evidence="12">
    <location>
        <position position="195"/>
    </location>
    <ligand>
        <name>pyridoxal 5'-phosphate</name>
        <dbReference type="ChEBI" id="CHEBI:597326"/>
    </ligand>
</feature>
<dbReference type="PIRSF" id="PIRSF000525">
    <property type="entry name" value="SerC"/>
    <property type="match status" value="1"/>
</dbReference>
<comment type="catalytic activity">
    <reaction evidence="11 12 13">
        <text>O-phospho-L-serine + 2-oxoglutarate = 3-phosphooxypyruvate + L-glutamate</text>
        <dbReference type="Rhea" id="RHEA:14329"/>
        <dbReference type="ChEBI" id="CHEBI:16810"/>
        <dbReference type="ChEBI" id="CHEBI:18110"/>
        <dbReference type="ChEBI" id="CHEBI:29985"/>
        <dbReference type="ChEBI" id="CHEBI:57524"/>
        <dbReference type="EC" id="2.6.1.52"/>
    </reaction>
</comment>
<reference evidence="15 16" key="1">
    <citation type="journal article" date="2014" name="ISME J.">
        <title>Ecophysiology of Thioploca ingrica as revealed by the complete genome sequence supplemented with proteomic evidence.</title>
        <authorList>
            <person name="Kojima H."/>
            <person name="Ogura Y."/>
            <person name="Yamamoto N."/>
            <person name="Togashi T."/>
            <person name="Mori H."/>
            <person name="Watanabe T."/>
            <person name="Nemoto F."/>
            <person name="Kurokawa K."/>
            <person name="Hayashi T."/>
            <person name="Fukui M."/>
        </authorList>
    </citation>
    <scope>NUCLEOTIDE SEQUENCE [LARGE SCALE GENOMIC DNA]</scope>
</reference>
<gene>
    <name evidence="12" type="primary">serC</name>
    <name evidence="15" type="ORF">THII_3059</name>
</gene>
<evidence type="ECO:0000256" key="2">
    <source>
        <dbReference type="ARBA" id="ARBA00005099"/>
    </source>
</evidence>
<evidence type="ECO:0000256" key="1">
    <source>
        <dbReference type="ARBA" id="ARBA00004915"/>
    </source>
</evidence>
<dbReference type="Pfam" id="PF00266">
    <property type="entry name" value="Aminotran_5"/>
    <property type="match status" value="1"/>
</dbReference>
<keyword evidence="5 12" id="KW-0028">Amino-acid biosynthesis</keyword>
<evidence type="ECO:0000256" key="8">
    <source>
        <dbReference type="ARBA" id="ARBA00023096"/>
    </source>
</evidence>
<comment type="caution">
    <text evidence="12">Lacks conserved residue(s) required for the propagation of feature annotation.</text>
</comment>
<keyword evidence="9 12" id="KW-0718">Serine biosynthesis</keyword>
<dbReference type="CDD" id="cd00611">
    <property type="entry name" value="PSAT_like"/>
    <property type="match status" value="1"/>
</dbReference>
<comment type="similarity">
    <text evidence="3 12">Belongs to the class-V pyridoxal-phosphate-dependent aminotransferase family. SerC subfamily.</text>
</comment>